<accession>A0A5J5EPU1</accession>
<dbReference type="InterPro" id="IPR016024">
    <property type="entry name" value="ARM-type_fold"/>
</dbReference>
<dbReference type="GO" id="GO:0006888">
    <property type="term" value="P:endoplasmic reticulum to Golgi vesicle-mediated transport"/>
    <property type="evidence" value="ECO:0007669"/>
    <property type="project" value="TreeGrafter"/>
</dbReference>
<dbReference type="PANTHER" id="PTHR10013">
    <property type="entry name" value="GENERAL VESICULAR TRANSPORT FACTOR P115"/>
    <property type="match status" value="1"/>
</dbReference>
<proteinExistence type="predicted"/>
<evidence type="ECO:0000256" key="1">
    <source>
        <dbReference type="ARBA" id="ARBA00004555"/>
    </source>
</evidence>
<dbReference type="OrthoDB" id="198977at2759"/>
<keyword evidence="3" id="KW-0175">Coiled coil</keyword>
<dbReference type="GO" id="GO:0000139">
    <property type="term" value="C:Golgi membrane"/>
    <property type="evidence" value="ECO:0007669"/>
    <property type="project" value="InterPro"/>
</dbReference>
<dbReference type="FunFam" id="1.25.10.10:FF:000296">
    <property type="entry name" value="Related to transport protein USO1"/>
    <property type="match status" value="1"/>
</dbReference>
<evidence type="ECO:0000313" key="7">
    <source>
        <dbReference type="EMBL" id="KAA8898919.1"/>
    </source>
</evidence>
<evidence type="ECO:0000313" key="8">
    <source>
        <dbReference type="Proteomes" id="UP000326924"/>
    </source>
</evidence>
<dbReference type="SUPFAM" id="SSF48371">
    <property type="entry name" value="ARM repeat"/>
    <property type="match status" value="2"/>
</dbReference>
<dbReference type="GO" id="GO:0012507">
    <property type="term" value="C:ER to Golgi transport vesicle membrane"/>
    <property type="evidence" value="ECO:0007669"/>
    <property type="project" value="TreeGrafter"/>
</dbReference>
<dbReference type="InParanoid" id="A0A5J5EPU1"/>
<dbReference type="EMBL" id="VXIS01000176">
    <property type="protein sequence ID" value="KAA8898919.1"/>
    <property type="molecule type" value="Genomic_DNA"/>
</dbReference>
<evidence type="ECO:0000256" key="3">
    <source>
        <dbReference type="ARBA" id="ARBA00023054"/>
    </source>
</evidence>
<organism evidence="7 8">
    <name type="scientific">Sphaerosporella brunnea</name>
    <dbReference type="NCBI Taxonomy" id="1250544"/>
    <lineage>
        <taxon>Eukaryota</taxon>
        <taxon>Fungi</taxon>
        <taxon>Dikarya</taxon>
        <taxon>Ascomycota</taxon>
        <taxon>Pezizomycotina</taxon>
        <taxon>Pezizomycetes</taxon>
        <taxon>Pezizales</taxon>
        <taxon>Pyronemataceae</taxon>
        <taxon>Sphaerosporella</taxon>
    </lineage>
</organism>
<feature type="region of interest" description="Disordered" evidence="4">
    <location>
        <begin position="1095"/>
        <end position="1120"/>
    </location>
</feature>
<sequence>MSLITGFLSGAQAPPKQDATSTIQTLCLRLASATLLEDRRAAVLGLRSFARDYQELVASEGLRGLIASLDKDREDTDTVKAVLETLLTLFVRDDANPESSEDIALWLADEFTQKQENITILLDLLEDTDFYILLYTLQLLAAISNNRPTRTQECIFTAPTGVERLVTMLDDKRDAIRNEAVLLIIHVSAGHTDIQKRVAYENAFERILAIIDTEGGVEGGIVVQDCLQLLTNLLTFNLSNQRHFQEISGGVPRLAKLLDLANREVLPFAKEQRDTNIQYALRLVRLFVVPGGLGTAANQDSLVAAGVLHLVVRIAFSSVDLVVRGDALKAAADLIDGNKQLQEAFAQIVVAPPELQPPKENKVGGGGEDNKLDGAEEAAAVECGVIEGLLELALMNSSIHAIDARFAACRCLEAYFNGNHDVRVHFLNYAIHLHSEGDSSPNALTCLLHLDSASRGDPYRVWIASVILIHLIYEDTEAKVLATAVREGDAEAGEEEVTAIQGISANLITALQHQYDPRISIGYLMLLCIWLFGDSDAVDDFLSEGASVQALVGAVKENGSDPIVQGLSTFLLGILYEFSHRNSPVPRAQMHEVLATQAGMGRDLFVNKLTQLRTHPLIRDFEISKDNFMPGHHRRKHGLPEVYFDQVFVGFLKDNYDQVMRAVDKDPNLETKITANGVTKVANGVDLEELDALREQVRAKDEALAAVADERWALEQQHSAAIDTLRAEHYSALDTQEKEFAAKEAALRKQILAAQTQHSQLQLSFQRSREALSTETRKNQETAEAARKKFEAEKAAAEERTRTIMEEMRQRNRRSIEEKDTQIQALRKQIGELQQAAKAASTQTDTLKRQGEEMARRHQVALDELTDANRTAEETAARLGAELEASRRSVEERSGEIQMLRQQLQAAANQHRSLDEAKRQVEEEVLALRQQLERHQQQLDAATSQHQKELGDSQQESDRLRLELDVVRKQHADASAALEAAKKEHVAALEAAEKQHAADLSFAHEENAAEVAKISAERDEARKLASEAEATIKEKEAAINEKEAVAKEKDEAIKERDELKKECGEAKKKAEEIQSELDDLFMVLGDLEEKRKADKRRLKELGAEVSEDEDEDDNDEEEEE</sequence>
<dbReference type="InterPro" id="IPR006953">
    <property type="entry name" value="Vesicle_Uso1_P115_head"/>
</dbReference>
<dbReference type="Gene3D" id="1.25.10.10">
    <property type="entry name" value="Leucine-rich Repeat Variant"/>
    <property type="match status" value="1"/>
</dbReference>
<dbReference type="InterPro" id="IPR006955">
    <property type="entry name" value="Uso1_p115_C"/>
</dbReference>
<dbReference type="GO" id="GO:0048280">
    <property type="term" value="P:vesicle fusion with Golgi apparatus"/>
    <property type="evidence" value="ECO:0007669"/>
    <property type="project" value="InterPro"/>
</dbReference>
<comment type="subcellular location">
    <subcellularLocation>
        <location evidence="1">Golgi apparatus</location>
    </subcellularLocation>
</comment>
<feature type="compositionally biased region" description="Acidic residues" evidence="4">
    <location>
        <begin position="1105"/>
        <end position="1120"/>
    </location>
</feature>
<feature type="region of interest" description="Disordered" evidence="4">
    <location>
        <begin position="936"/>
        <end position="957"/>
    </location>
</feature>
<evidence type="ECO:0000259" key="6">
    <source>
        <dbReference type="Pfam" id="PF04871"/>
    </source>
</evidence>
<dbReference type="AlphaFoldDB" id="A0A5J5EPU1"/>
<comment type="caution">
    <text evidence="7">The sequence shown here is derived from an EMBL/GenBank/DDBJ whole genome shotgun (WGS) entry which is preliminary data.</text>
</comment>
<dbReference type="PANTHER" id="PTHR10013:SF0">
    <property type="entry name" value="GENERAL VESICULAR TRANSPORT FACTOR P115"/>
    <property type="match status" value="1"/>
</dbReference>
<evidence type="ECO:0000259" key="5">
    <source>
        <dbReference type="Pfam" id="PF04869"/>
    </source>
</evidence>
<feature type="domain" description="Uso1/p115-like vesicle tethering protein C-terminal" evidence="6">
    <location>
        <begin position="1010"/>
        <end position="1120"/>
    </location>
</feature>
<dbReference type="GO" id="GO:0006886">
    <property type="term" value="P:intracellular protein transport"/>
    <property type="evidence" value="ECO:0007669"/>
    <property type="project" value="InterPro"/>
</dbReference>
<dbReference type="GO" id="GO:0005783">
    <property type="term" value="C:endoplasmic reticulum"/>
    <property type="evidence" value="ECO:0007669"/>
    <property type="project" value="TreeGrafter"/>
</dbReference>
<dbReference type="InterPro" id="IPR024095">
    <property type="entry name" value="Vesicle_P115"/>
</dbReference>
<dbReference type="Proteomes" id="UP000326924">
    <property type="component" value="Unassembled WGS sequence"/>
</dbReference>
<feature type="domain" description="Vesicle tethering protein Uso1/P115-like head" evidence="5">
    <location>
        <begin position="338"/>
        <end position="663"/>
    </location>
</feature>
<keyword evidence="2" id="KW-0333">Golgi apparatus</keyword>
<dbReference type="GO" id="GO:0005795">
    <property type="term" value="C:Golgi stack"/>
    <property type="evidence" value="ECO:0007669"/>
    <property type="project" value="TreeGrafter"/>
</dbReference>
<dbReference type="GO" id="GO:0048211">
    <property type="term" value="P:Golgi vesicle docking"/>
    <property type="evidence" value="ECO:0007669"/>
    <property type="project" value="TreeGrafter"/>
</dbReference>
<feature type="region of interest" description="Disordered" evidence="4">
    <location>
        <begin position="771"/>
        <end position="799"/>
    </location>
</feature>
<reference evidence="7 8" key="1">
    <citation type="submission" date="2019-09" db="EMBL/GenBank/DDBJ databases">
        <title>Draft genome of the ectomycorrhizal ascomycete Sphaerosporella brunnea.</title>
        <authorList>
            <consortium name="DOE Joint Genome Institute"/>
            <person name="Benucci G.M."/>
            <person name="Marozzi G."/>
            <person name="Antonielli L."/>
            <person name="Sanchez S."/>
            <person name="Marco P."/>
            <person name="Wang X."/>
            <person name="Falini L.B."/>
            <person name="Barry K."/>
            <person name="Haridas S."/>
            <person name="Lipzen A."/>
            <person name="Labutti K."/>
            <person name="Grigoriev I.V."/>
            <person name="Murat C."/>
            <person name="Martin F."/>
            <person name="Albertini E."/>
            <person name="Donnini D."/>
            <person name="Bonito G."/>
        </authorList>
    </citation>
    <scope>NUCLEOTIDE SEQUENCE [LARGE SCALE GENOMIC DNA]</scope>
    <source>
        <strain evidence="7 8">Sb_GMNB300</strain>
    </source>
</reference>
<protein>
    <submittedName>
        <fullName evidence="7">p115 like vesicle tethering protein</fullName>
    </submittedName>
</protein>
<dbReference type="InterPro" id="IPR011989">
    <property type="entry name" value="ARM-like"/>
</dbReference>
<dbReference type="Pfam" id="PF04869">
    <property type="entry name" value="Uso1_p115_head"/>
    <property type="match status" value="1"/>
</dbReference>
<gene>
    <name evidence="7" type="ORF">FN846DRAFT_909868</name>
</gene>
<evidence type="ECO:0000256" key="2">
    <source>
        <dbReference type="ARBA" id="ARBA00023034"/>
    </source>
</evidence>
<name>A0A5J5EPU1_9PEZI</name>
<feature type="compositionally biased region" description="Basic and acidic residues" evidence="4">
    <location>
        <begin position="946"/>
        <end position="957"/>
    </location>
</feature>
<evidence type="ECO:0000256" key="4">
    <source>
        <dbReference type="SAM" id="MobiDB-lite"/>
    </source>
</evidence>
<dbReference type="Pfam" id="PF04871">
    <property type="entry name" value="Uso1_p115_C"/>
    <property type="match status" value="1"/>
</dbReference>
<keyword evidence="8" id="KW-1185">Reference proteome</keyword>